<feature type="non-terminal residue" evidence="1">
    <location>
        <position position="1"/>
    </location>
</feature>
<proteinExistence type="predicted"/>
<dbReference type="EMBL" id="UINC01102330">
    <property type="protein sequence ID" value="SVC63865.1"/>
    <property type="molecule type" value="Genomic_DNA"/>
</dbReference>
<gene>
    <name evidence="1" type="ORF">METZ01_LOCUS316719</name>
</gene>
<reference evidence="1" key="1">
    <citation type="submission" date="2018-05" db="EMBL/GenBank/DDBJ databases">
        <authorList>
            <person name="Lanie J.A."/>
            <person name="Ng W.-L."/>
            <person name="Kazmierczak K.M."/>
            <person name="Andrzejewski T.M."/>
            <person name="Davidsen T.M."/>
            <person name="Wayne K.J."/>
            <person name="Tettelin H."/>
            <person name="Glass J.I."/>
            <person name="Rusch D."/>
            <person name="Podicherti R."/>
            <person name="Tsui H.-C.T."/>
            <person name="Winkler M.E."/>
        </authorList>
    </citation>
    <scope>NUCLEOTIDE SEQUENCE</scope>
</reference>
<name>A0A382NU49_9ZZZZ</name>
<sequence length="52" mass="5548">NGCIDSVTTLGKHPGADLRGQHMLAGDHPAITVNGRLVDAPLLVQYVVHRFS</sequence>
<evidence type="ECO:0000313" key="1">
    <source>
        <dbReference type="EMBL" id="SVC63865.1"/>
    </source>
</evidence>
<dbReference type="AlphaFoldDB" id="A0A382NU49"/>
<protein>
    <submittedName>
        <fullName evidence="1">Uncharacterized protein</fullName>
    </submittedName>
</protein>
<accession>A0A382NU49</accession>
<organism evidence="1">
    <name type="scientific">marine metagenome</name>
    <dbReference type="NCBI Taxonomy" id="408172"/>
    <lineage>
        <taxon>unclassified sequences</taxon>
        <taxon>metagenomes</taxon>
        <taxon>ecological metagenomes</taxon>
    </lineage>
</organism>